<evidence type="ECO:0000259" key="16">
    <source>
        <dbReference type="Pfam" id="PF13851"/>
    </source>
</evidence>
<evidence type="ECO:0000256" key="4">
    <source>
        <dbReference type="ARBA" id="ARBA00009761"/>
    </source>
</evidence>
<dbReference type="EMBL" id="JABANP010000040">
    <property type="protein sequence ID" value="KAF4693844.1"/>
    <property type="molecule type" value="Genomic_DNA"/>
</dbReference>
<dbReference type="Proteomes" id="UP000541610">
    <property type="component" value="Unassembled WGS sequence"/>
</dbReference>
<dbReference type="PANTHER" id="PTHR31543:SF0">
    <property type="entry name" value="DYNEIN REGULATORY COMPLEX SUBUNIT 4"/>
    <property type="match status" value="1"/>
</dbReference>
<evidence type="ECO:0000256" key="6">
    <source>
        <dbReference type="ARBA" id="ARBA00022490"/>
    </source>
</evidence>
<dbReference type="GO" id="GO:0003677">
    <property type="term" value="F:DNA binding"/>
    <property type="evidence" value="ECO:0007669"/>
    <property type="project" value="InterPro"/>
</dbReference>
<comment type="subcellular location">
    <subcellularLocation>
        <location evidence="2">Cell projection</location>
        <location evidence="2">Cilium</location>
        <location evidence="2">Flagellum</location>
    </subcellularLocation>
    <subcellularLocation>
        <location evidence="3">Cytoplasm</location>
        <location evidence="3">Cytoskeleton</location>
    </subcellularLocation>
    <subcellularLocation>
        <location evidence="1">Nucleus</location>
    </subcellularLocation>
</comment>
<keyword evidence="13" id="KW-0966">Cell projection</keyword>
<keyword evidence="8" id="KW-0282">Flagellum</keyword>
<keyword evidence="11" id="KW-0206">Cytoskeleton</keyword>
<organism evidence="17 18">
    <name type="scientific">Perkinsus olseni</name>
    <name type="common">Perkinsus atlanticus</name>
    <dbReference type="NCBI Taxonomy" id="32597"/>
    <lineage>
        <taxon>Eukaryota</taxon>
        <taxon>Sar</taxon>
        <taxon>Alveolata</taxon>
        <taxon>Perkinsozoa</taxon>
        <taxon>Perkinsea</taxon>
        <taxon>Perkinsida</taxon>
        <taxon>Perkinsidae</taxon>
        <taxon>Perkinsus</taxon>
    </lineage>
</organism>
<evidence type="ECO:0000256" key="10">
    <source>
        <dbReference type="ARBA" id="ARBA00023069"/>
    </source>
</evidence>
<keyword evidence="12" id="KW-0539">Nucleus</keyword>
<comment type="similarity">
    <text evidence="4">Belongs to the replication factor A protein 3 family.</text>
</comment>
<dbReference type="InterPro" id="IPR012340">
    <property type="entry name" value="NA-bd_OB-fold"/>
</dbReference>
<dbReference type="GO" id="GO:0006281">
    <property type="term" value="P:DNA repair"/>
    <property type="evidence" value="ECO:0007669"/>
    <property type="project" value="InterPro"/>
</dbReference>
<evidence type="ECO:0000256" key="9">
    <source>
        <dbReference type="ARBA" id="ARBA00023054"/>
    </source>
</evidence>
<feature type="coiled-coil region" evidence="14">
    <location>
        <begin position="35"/>
        <end position="97"/>
    </location>
</feature>
<dbReference type="Pfam" id="PF08661">
    <property type="entry name" value="Rep_fac-A_3"/>
    <property type="match status" value="1"/>
</dbReference>
<comment type="caution">
    <text evidence="17">The sequence shown here is derived from an EMBL/GenBank/DDBJ whole genome shotgun (WGS) entry which is preliminary data.</text>
</comment>
<dbReference type="AlphaFoldDB" id="A0A7J6PCB4"/>
<dbReference type="InterPro" id="IPR025593">
    <property type="entry name" value="GAS8_dom"/>
</dbReference>
<proteinExistence type="inferred from homology"/>
<feature type="domain" description="Growth arrest-specific protein 8" evidence="16">
    <location>
        <begin position="213"/>
        <end position="378"/>
    </location>
</feature>
<feature type="compositionally biased region" description="Basic residues" evidence="15">
    <location>
        <begin position="1"/>
        <end position="11"/>
    </location>
</feature>
<name>A0A7J6PCB4_PEROL</name>
<evidence type="ECO:0000256" key="12">
    <source>
        <dbReference type="ARBA" id="ARBA00023242"/>
    </source>
</evidence>
<keyword evidence="10" id="KW-0969">Cilium</keyword>
<dbReference type="GO" id="GO:0048870">
    <property type="term" value="P:cell motility"/>
    <property type="evidence" value="ECO:0007669"/>
    <property type="project" value="InterPro"/>
</dbReference>
<evidence type="ECO:0000256" key="13">
    <source>
        <dbReference type="ARBA" id="ARBA00023273"/>
    </source>
</evidence>
<comment type="similarity">
    <text evidence="5">Belongs to the DRC4 family.</text>
</comment>
<evidence type="ECO:0000256" key="11">
    <source>
        <dbReference type="ARBA" id="ARBA00023212"/>
    </source>
</evidence>
<gene>
    <name evidence="17" type="primary">GAS8_3</name>
    <name evidence="17" type="ORF">FOZ60_009983</name>
</gene>
<dbReference type="GO" id="GO:0031514">
    <property type="term" value="C:motile cilium"/>
    <property type="evidence" value="ECO:0007669"/>
    <property type="project" value="UniProtKB-SubCell"/>
</dbReference>
<dbReference type="PANTHER" id="PTHR31543">
    <property type="entry name" value="DYNEIN REGULATORY COMPLEX SUBUNIT 4"/>
    <property type="match status" value="1"/>
</dbReference>
<accession>A0A7J6PCB4</accession>
<evidence type="ECO:0000256" key="3">
    <source>
        <dbReference type="ARBA" id="ARBA00004245"/>
    </source>
</evidence>
<reference evidence="17 18" key="1">
    <citation type="submission" date="2020-04" db="EMBL/GenBank/DDBJ databases">
        <title>Perkinsus olseni comparative genomics.</title>
        <authorList>
            <person name="Bogema D.R."/>
        </authorList>
    </citation>
    <scope>NUCLEOTIDE SEQUENCE [LARGE SCALE GENOMIC DNA]</scope>
    <source>
        <strain evidence="17">00978-12</strain>
    </source>
</reference>
<evidence type="ECO:0000256" key="7">
    <source>
        <dbReference type="ARBA" id="ARBA00022701"/>
    </source>
</evidence>
<dbReference type="GO" id="GO:0031267">
    <property type="term" value="F:small GTPase binding"/>
    <property type="evidence" value="ECO:0007669"/>
    <property type="project" value="InterPro"/>
</dbReference>
<evidence type="ECO:0000256" key="15">
    <source>
        <dbReference type="SAM" id="MobiDB-lite"/>
    </source>
</evidence>
<feature type="region of interest" description="Disordered" evidence="15">
    <location>
        <begin position="1"/>
        <end position="28"/>
    </location>
</feature>
<dbReference type="InterPro" id="IPR039308">
    <property type="entry name" value="GAS8"/>
</dbReference>
<evidence type="ECO:0000256" key="8">
    <source>
        <dbReference type="ARBA" id="ARBA00022846"/>
    </source>
</evidence>
<dbReference type="Pfam" id="PF13851">
    <property type="entry name" value="GAS"/>
    <property type="match status" value="1"/>
</dbReference>
<keyword evidence="9 14" id="KW-0175">Coiled coil</keyword>
<evidence type="ECO:0000313" key="18">
    <source>
        <dbReference type="Proteomes" id="UP000541610"/>
    </source>
</evidence>
<dbReference type="GO" id="GO:0006310">
    <property type="term" value="P:DNA recombination"/>
    <property type="evidence" value="ECO:0007669"/>
    <property type="project" value="InterPro"/>
</dbReference>
<dbReference type="GO" id="GO:0005794">
    <property type="term" value="C:Golgi apparatus"/>
    <property type="evidence" value="ECO:0007669"/>
    <property type="project" value="TreeGrafter"/>
</dbReference>
<dbReference type="Gene3D" id="2.40.50.140">
    <property type="entry name" value="Nucleic acid-binding proteins"/>
    <property type="match status" value="1"/>
</dbReference>
<dbReference type="GO" id="GO:0008017">
    <property type="term" value="F:microtubule binding"/>
    <property type="evidence" value="ECO:0007669"/>
    <property type="project" value="InterPro"/>
</dbReference>
<dbReference type="InterPro" id="IPR013970">
    <property type="entry name" value="Rfa2"/>
</dbReference>
<evidence type="ECO:0000256" key="14">
    <source>
        <dbReference type="SAM" id="Coils"/>
    </source>
</evidence>
<keyword evidence="7" id="KW-0493">Microtubule</keyword>
<feature type="coiled-coil region" evidence="14">
    <location>
        <begin position="175"/>
        <end position="321"/>
    </location>
</feature>
<protein>
    <submittedName>
        <fullName evidence="17">Dynein regulatory complex subunit 4</fullName>
    </submittedName>
</protein>
<keyword evidence="6" id="KW-0963">Cytoplasm</keyword>
<evidence type="ECO:0000313" key="17">
    <source>
        <dbReference type="EMBL" id="KAF4693844.1"/>
    </source>
</evidence>
<dbReference type="GO" id="GO:0031981">
    <property type="term" value="C:nuclear lumen"/>
    <property type="evidence" value="ECO:0007669"/>
    <property type="project" value="UniProtKB-ARBA"/>
</dbReference>
<sequence>MGKKGGKKGGGKKAAAEAEVDPDNIIPPDLLDLSEQQLKERIETWEYRRNKAAKERNYMAMERDMVNRFYGITNREIEQLEAAILCKERQTEAVEKEHRVKMKVHEQKVHNLTYGQVRESEDIAKEAEVLMSEEDGMHVDLLTKWHEENEALKESLQSKQLAREDEVKMMERGFAKSLGKLRETYEANHAQLERDCQTQVEDLRHDLEIRRRLIRSLKEEIAQMRSREKVNKKTMEQLITENKTLSEPLAEMEEERARLMDLLKNYGTDKIVLKNVKGRKLSLDKRLKEGRAEYRQTEERLKKLENERDEITRRFAKARAWRSSLEQRLDVLGGSFAEKQGKLEEVVKSANIDPAALQSVTEKLEGVLEAKNGVIRSLQYEIQRLAKMYNDTIRVYEHKLKDFGVPAEEMGFEPVPVKTSKIPANLVATSKGTIGPPSGAPTTTMGPLVNQRYMQRMVGQRVRLIGKLTSQPHPQTGLFTVMAPDNGDIVCRPEQGFSTVQGLAASASRGETHIVVHAVGTVNSDGSLSVEQPPWEIGHDISLPLLDQAIELQFRAPLAHLYAPVSA</sequence>
<dbReference type="OrthoDB" id="767661at2759"/>
<evidence type="ECO:0000256" key="1">
    <source>
        <dbReference type="ARBA" id="ARBA00004123"/>
    </source>
</evidence>
<evidence type="ECO:0000256" key="2">
    <source>
        <dbReference type="ARBA" id="ARBA00004230"/>
    </source>
</evidence>
<dbReference type="GO" id="GO:0005874">
    <property type="term" value="C:microtubule"/>
    <property type="evidence" value="ECO:0007669"/>
    <property type="project" value="UniProtKB-KW"/>
</dbReference>
<evidence type="ECO:0000256" key="5">
    <source>
        <dbReference type="ARBA" id="ARBA00009859"/>
    </source>
</evidence>
<dbReference type="GO" id="GO:0006260">
    <property type="term" value="P:DNA replication"/>
    <property type="evidence" value="ECO:0007669"/>
    <property type="project" value="InterPro"/>
</dbReference>